<proteinExistence type="predicted"/>
<sequence length="245" mass="27813">MKTLHVYNVARLQQMELIPMLRETVSDTEKKAAVLLGTDAPLKRYLHNVKDGIDPFEVVTRNPQKDPYTQVLNEKDRLRDVAVSRFGRKLQYYEYAEKEAERKAFDALDALWAHHRSLPRLNVKKQTGATDNFLNDLTKEPYASAIATLGMQPEVDAVRATNDDYRAAAADRRATTAEQPVADIKAMRRTLVADYTALCNYIVTMANAYPDDAAWDELLTAINVIRKRYADLLARRAGAKKDEQP</sequence>
<evidence type="ECO:0000313" key="2">
    <source>
        <dbReference type="Proteomes" id="UP000182057"/>
    </source>
</evidence>
<dbReference type="Proteomes" id="UP000182057">
    <property type="component" value="Unassembled WGS sequence"/>
</dbReference>
<name>A0A1D3UVJ1_TANFO</name>
<accession>A0A1D3UVJ1</accession>
<dbReference type="RefSeq" id="WP_141729003.1">
    <property type="nucleotide sequence ID" value="NZ_FMMM01000078.1"/>
</dbReference>
<dbReference type="Pfam" id="PF19775">
    <property type="entry name" value="DUF6261"/>
    <property type="match status" value="1"/>
</dbReference>
<dbReference type="InterPro" id="IPR046228">
    <property type="entry name" value="DUF6261"/>
</dbReference>
<organism evidence="1 2">
    <name type="scientific">Tannerella forsythia</name>
    <name type="common">Bacteroides forsythus</name>
    <dbReference type="NCBI Taxonomy" id="28112"/>
    <lineage>
        <taxon>Bacteria</taxon>
        <taxon>Pseudomonadati</taxon>
        <taxon>Bacteroidota</taxon>
        <taxon>Bacteroidia</taxon>
        <taxon>Bacteroidales</taxon>
        <taxon>Tannerellaceae</taxon>
        <taxon>Tannerella</taxon>
    </lineage>
</organism>
<dbReference type="EMBL" id="FMMM01000078">
    <property type="protein sequence ID" value="SCQ24117.1"/>
    <property type="molecule type" value="Genomic_DNA"/>
</dbReference>
<evidence type="ECO:0000313" key="1">
    <source>
        <dbReference type="EMBL" id="SCQ24117.1"/>
    </source>
</evidence>
<protein>
    <submittedName>
        <fullName evidence="1">Uncharacterized protein</fullName>
    </submittedName>
</protein>
<dbReference type="OrthoDB" id="2233316at2"/>
<dbReference type="AlphaFoldDB" id="A0A1D3UVJ1"/>
<gene>
    <name evidence="1" type="ORF">TFUB20_02303</name>
</gene>
<reference evidence="1 2" key="1">
    <citation type="submission" date="2016-09" db="EMBL/GenBank/DDBJ databases">
        <authorList>
            <person name="Capua I."/>
            <person name="De Benedictis P."/>
            <person name="Joannis T."/>
            <person name="Lombin L.H."/>
            <person name="Cattoli G."/>
        </authorList>
    </citation>
    <scope>NUCLEOTIDE SEQUENCE [LARGE SCALE GENOMIC DNA]</scope>
    <source>
        <strain evidence="1 2">UB20</strain>
    </source>
</reference>